<dbReference type="Gene3D" id="1.10.10.10">
    <property type="entry name" value="Winged helix-like DNA-binding domain superfamily/Winged helix DNA-binding domain"/>
    <property type="match status" value="1"/>
</dbReference>
<dbReference type="Pfam" id="PF00931">
    <property type="entry name" value="NB-ARC"/>
    <property type="match status" value="1"/>
</dbReference>
<dbReference type="InterPro" id="IPR058922">
    <property type="entry name" value="WHD_DRP"/>
</dbReference>
<evidence type="ECO:0000256" key="1">
    <source>
        <dbReference type="ARBA" id="ARBA00022821"/>
    </source>
</evidence>
<evidence type="ECO:0000313" key="5">
    <source>
        <dbReference type="Proteomes" id="UP000775213"/>
    </source>
</evidence>
<organism evidence="4 5">
    <name type="scientific">Dendrobium chrysotoxum</name>
    <name type="common">Orchid</name>
    <dbReference type="NCBI Taxonomy" id="161865"/>
    <lineage>
        <taxon>Eukaryota</taxon>
        <taxon>Viridiplantae</taxon>
        <taxon>Streptophyta</taxon>
        <taxon>Embryophyta</taxon>
        <taxon>Tracheophyta</taxon>
        <taxon>Spermatophyta</taxon>
        <taxon>Magnoliopsida</taxon>
        <taxon>Liliopsida</taxon>
        <taxon>Asparagales</taxon>
        <taxon>Orchidaceae</taxon>
        <taxon>Epidendroideae</taxon>
        <taxon>Malaxideae</taxon>
        <taxon>Dendrobiinae</taxon>
        <taxon>Dendrobium</taxon>
    </lineage>
</organism>
<dbReference type="PANTHER" id="PTHR23155:SF1045">
    <property type="entry name" value="OS12G0204800 PROTEIN"/>
    <property type="match status" value="1"/>
</dbReference>
<dbReference type="InterPro" id="IPR036388">
    <property type="entry name" value="WH-like_DNA-bd_sf"/>
</dbReference>
<evidence type="ECO:0000313" key="4">
    <source>
        <dbReference type="EMBL" id="KAH0463682.1"/>
    </source>
</evidence>
<proteinExistence type="predicted"/>
<comment type="caution">
    <text evidence="4">The sequence shown here is derived from an EMBL/GenBank/DDBJ whole genome shotgun (WGS) entry which is preliminary data.</text>
</comment>
<keyword evidence="5" id="KW-1185">Reference proteome</keyword>
<keyword evidence="1" id="KW-0611">Plant defense</keyword>
<feature type="domain" description="Disease resistance protein winged helix" evidence="3">
    <location>
        <begin position="179"/>
        <end position="243"/>
    </location>
</feature>
<dbReference type="Proteomes" id="UP000775213">
    <property type="component" value="Unassembled WGS sequence"/>
</dbReference>
<dbReference type="InterPro" id="IPR002182">
    <property type="entry name" value="NB-ARC"/>
</dbReference>
<dbReference type="EMBL" id="JAGFBR010000008">
    <property type="protein sequence ID" value="KAH0463682.1"/>
    <property type="molecule type" value="Genomic_DNA"/>
</dbReference>
<evidence type="ECO:0000259" key="2">
    <source>
        <dbReference type="Pfam" id="PF00931"/>
    </source>
</evidence>
<protein>
    <recommendedName>
        <fullName evidence="6">NB-ARC domain-containing protein</fullName>
    </recommendedName>
</protein>
<sequence length="431" mass="49261">MLFVTLRKVFKRMLVLKDSLRFEVMSKKFLLVLDDIWEEEENDKIKWENVLAPLAFGSLGSKILITTLIDSVALMIANVIKKKETLRLEGLEEDECLQLRNSHAFADVENLGDHKKLRSIAGEIAKKLLGSPLAAKVIGGVLNSDFDEKLGQNDIFPILRLSYMFLPKHLQNCFAFCCILPQDHWLDIGDLVRMWIASGFILPPCIRGEAGRILEEVKKSFFNKIQFQHITYCKMHDLLHELAQFISAQECFRVVRDEELFFTIPKTIQHLSVDTNNLKVLKKIGKFKILRTLYFIEKHPSLYIYALCLKMMPEAIGYLILFHLLGGFPSLSLCTLETCQKDDSDCVFASLEVLHIERLEALEDWLDSTLAAEDDRLFACLIELYLKDCPKLQDGRLARIGMRCCGYCVVHHHPVALPLDGTLCPFSALPL</sequence>
<dbReference type="Pfam" id="PF23559">
    <property type="entry name" value="WHD_DRP"/>
    <property type="match status" value="1"/>
</dbReference>
<dbReference type="PANTHER" id="PTHR23155">
    <property type="entry name" value="DISEASE RESISTANCE PROTEIN RP"/>
    <property type="match status" value="1"/>
</dbReference>
<feature type="domain" description="NB-ARC" evidence="2">
    <location>
        <begin position="16"/>
        <end position="106"/>
    </location>
</feature>
<dbReference type="GO" id="GO:0098542">
    <property type="term" value="P:defense response to other organism"/>
    <property type="evidence" value="ECO:0007669"/>
    <property type="project" value="TreeGrafter"/>
</dbReference>
<evidence type="ECO:0000259" key="3">
    <source>
        <dbReference type="Pfam" id="PF23559"/>
    </source>
</evidence>
<evidence type="ECO:0008006" key="6">
    <source>
        <dbReference type="Google" id="ProtNLM"/>
    </source>
</evidence>
<dbReference type="InterPro" id="IPR044974">
    <property type="entry name" value="Disease_R_plants"/>
</dbReference>
<dbReference type="PRINTS" id="PR00364">
    <property type="entry name" value="DISEASERSIST"/>
</dbReference>
<reference evidence="4 5" key="1">
    <citation type="journal article" date="2021" name="Hortic Res">
        <title>Chromosome-scale assembly of the Dendrobium chrysotoxum genome enhances the understanding of orchid evolution.</title>
        <authorList>
            <person name="Zhang Y."/>
            <person name="Zhang G.Q."/>
            <person name="Zhang D."/>
            <person name="Liu X.D."/>
            <person name="Xu X.Y."/>
            <person name="Sun W.H."/>
            <person name="Yu X."/>
            <person name="Zhu X."/>
            <person name="Wang Z.W."/>
            <person name="Zhao X."/>
            <person name="Zhong W.Y."/>
            <person name="Chen H."/>
            <person name="Yin W.L."/>
            <person name="Huang T."/>
            <person name="Niu S.C."/>
            <person name="Liu Z.J."/>
        </authorList>
    </citation>
    <scope>NUCLEOTIDE SEQUENCE [LARGE SCALE GENOMIC DNA]</scope>
    <source>
        <strain evidence="4">Lindl</strain>
    </source>
</reference>
<dbReference type="InterPro" id="IPR027417">
    <property type="entry name" value="P-loop_NTPase"/>
</dbReference>
<accession>A0AAV7H6Z6</accession>
<dbReference type="Gene3D" id="3.40.50.300">
    <property type="entry name" value="P-loop containing nucleotide triphosphate hydrolases"/>
    <property type="match status" value="1"/>
</dbReference>
<name>A0AAV7H6Z6_DENCH</name>
<dbReference type="GO" id="GO:0043531">
    <property type="term" value="F:ADP binding"/>
    <property type="evidence" value="ECO:0007669"/>
    <property type="project" value="InterPro"/>
</dbReference>
<dbReference type="AlphaFoldDB" id="A0AAV7H6Z6"/>
<dbReference type="SUPFAM" id="SSF52540">
    <property type="entry name" value="P-loop containing nucleoside triphosphate hydrolases"/>
    <property type="match status" value="1"/>
</dbReference>
<gene>
    <name evidence="4" type="ORF">IEQ34_008264</name>
</gene>